<sequence length="318" mass="37552">MNQNYSILLELTKEQELTLAIEIATICVPSVFLLIFTLYCYLKFEHLNNAQFKLVTRILYSDLIYESIMSAISLSYIITENRSNEETSFRDSYPTFCYIQAYLSNFSILTSTAWTSIMCHTLYMQVYRNTSKMYYYQYIFVGYVIPTMISFIPFYVDGYGVTYPMESTNCFYNMRLERRSYDLYITLCYYLPIWVAFLYNLTIITLVVRRILKHITDFTNKTQVFALFLYPTILFICWVIPGLVQQLNSSQSIIWQYLSYFFCNILGLLDALCYCFTEIFTKIRINGCNLEYQEDLSESNFGTQTSQQLTQVVDSQQL</sequence>
<dbReference type="AlphaFoldDB" id="A0CS33"/>
<dbReference type="GO" id="GO:0007166">
    <property type="term" value="P:cell surface receptor signaling pathway"/>
    <property type="evidence" value="ECO:0007669"/>
    <property type="project" value="InterPro"/>
</dbReference>
<feature type="transmembrane region" description="Helical" evidence="5">
    <location>
        <begin position="253"/>
        <end position="276"/>
    </location>
</feature>
<evidence type="ECO:0000259" key="6">
    <source>
        <dbReference type="PROSITE" id="PS50261"/>
    </source>
</evidence>
<dbReference type="GO" id="GO:0007189">
    <property type="term" value="P:adenylate cyclase-activating G protein-coupled receptor signaling pathway"/>
    <property type="evidence" value="ECO:0000318"/>
    <property type="project" value="GO_Central"/>
</dbReference>
<feature type="transmembrane region" description="Helical" evidence="5">
    <location>
        <begin position="224"/>
        <end position="241"/>
    </location>
</feature>
<proteinExistence type="predicted"/>
<evidence type="ECO:0000256" key="4">
    <source>
        <dbReference type="ARBA" id="ARBA00023136"/>
    </source>
</evidence>
<dbReference type="PROSITE" id="PS50261">
    <property type="entry name" value="G_PROTEIN_RECEP_F2_4"/>
    <property type="match status" value="1"/>
</dbReference>
<evidence type="ECO:0000313" key="8">
    <source>
        <dbReference type="Proteomes" id="UP000000600"/>
    </source>
</evidence>
<dbReference type="PANTHER" id="PTHR23112:SF0">
    <property type="entry name" value="TRANSMEMBRANE PROTEIN 116"/>
    <property type="match status" value="1"/>
</dbReference>
<evidence type="ECO:0000313" key="7">
    <source>
        <dbReference type="EMBL" id="CAK73600.1"/>
    </source>
</evidence>
<organism evidence="7 8">
    <name type="scientific">Paramecium tetraurelia</name>
    <dbReference type="NCBI Taxonomy" id="5888"/>
    <lineage>
        <taxon>Eukaryota</taxon>
        <taxon>Sar</taxon>
        <taxon>Alveolata</taxon>
        <taxon>Ciliophora</taxon>
        <taxon>Intramacronucleata</taxon>
        <taxon>Oligohymenophorea</taxon>
        <taxon>Peniculida</taxon>
        <taxon>Parameciidae</taxon>
        <taxon>Paramecium</taxon>
    </lineage>
</organism>
<gene>
    <name evidence="7" type="ORF">GSPATT00009872001</name>
</gene>
<dbReference type="GO" id="GO:0005886">
    <property type="term" value="C:plasma membrane"/>
    <property type="evidence" value="ECO:0000318"/>
    <property type="project" value="GO_Central"/>
</dbReference>
<dbReference type="PANTHER" id="PTHR23112">
    <property type="entry name" value="G PROTEIN-COUPLED RECEPTOR 157-RELATED"/>
    <property type="match status" value="1"/>
</dbReference>
<keyword evidence="3 5" id="KW-1133">Transmembrane helix</keyword>
<evidence type="ECO:0000256" key="5">
    <source>
        <dbReference type="SAM" id="Phobius"/>
    </source>
</evidence>
<dbReference type="RefSeq" id="XP_001440997.1">
    <property type="nucleotide sequence ID" value="XM_001440960.1"/>
</dbReference>
<dbReference type="KEGG" id="ptm:GSPATT00009872001"/>
<feature type="transmembrane region" description="Helical" evidence="5">
    <location>
        <begin position="189"/>
        <end position="212"/>
    </location>
</feature>
<dbReference type="HOGENOM" id="CLU_981626_0_0_1"/>
<protein>
    <recommendedName>
        <fullName evidence="6">G-protein coupled receptors family 2 profile 2 domain-containing protein</fullName>
    </recommendedName>
</protein>
<evidence type="ECO:0000256" key="2">
    <source>
        <dbReference type="ARBA" id="ARBA00022692"/>
    </source>
</evidence>
<name>A0CS33_PARTE</name>
<dbReference type="GeneID" id="5026782"/>
<keyword evidence="4 5" id="KW-0472">Membrane</keyword>
<comment type="subcellular location">
    <subcellularLocation>
        <location evidence="1">Membrane</location>
        <topology evidence="1">Multi-pass membrane protein</topology>
    </subcellularLocation>
</comment>
<dbReference type="InterPro" id="IPR017981">
    <property type="entry name" value="GPCR_2-like_7TM"/>
</dbReference>
<keyword evidence="2 5" id="KW-0812">Transmembrane</keyword>
<accession>A0CS33</accession>
<feature type="domain" description="G-protein coupled receptors family 2 profile 2" evidence="6">
    <location>
        <begin position="19"/>
        <end position="278"/>
    </location>
</feature>
<dbReference type="GO" id="GO:0004930">
    <property type="term" value="F:G protein-coupled receptor activity"/>
    <property type="evidence" value="ECO:0000318"/>
    <property type="project" value="GO_Central"/>
</dbReference>
<evidence type="ECO:0000256" key="1">
    <source>
        <dbReference type="ARBA" id="ARBA00004141"/>
    </source>
</evidence>
<evidence type="ECO:0000256" key="3">
    <source>
        <dbReference type="ARBA" id="ARBA00022989"/>
    </source>
</evidence>
<reference evidence="7 8" key="1">
    <citation type="journal article" date="2006" name="Nature">
        <title>Global trends of whole-genome duplications revealed by the ciliate Paramecium tetraurelia.</title>
        <authorList>
            <consortium name="Genoscope"/>
            <person name="Aury J.-M."/>
            <person name="Jaillon O."/>
            <person name="Duret L."/>
            <person name="Noel B."/>
            <person name="Jubin C."/>
            <person name="Porcel B.M."/>
            <person name="Segurens B."/>
            <person name="Daubin V."/>
            <person name="Anthouard V."/>
            <person name="Aiach N."/>
            <person name="Arnaiz O."/>
            <person name="Billaut A."/>
            <person name="Beisson J."/>
            <person name="Blanc I."/>
            <person name="Bouhouche K."/>
            <person name="Camara F."/>
            <person name="Duharcourt S."/>
            <person name="Guigo R."/>
            <person name="Gogendeau D."/>
            <person name="Katinka M."/>
            <person name="Keller A.-M."/>
            <person name="Kissmehl R."/>
            <person name="Klotz C."/>
            <person name="Koll F."/>
            <person name="Le Moue A."/>
            <person name="Lepere C."/>
            <person name="Malinsky S."/>
            <person name="Nowacki M."/>
            <person name="Nowak J.K."/>
            <person name="Plattner H."/>
            <person name="Poulain J."/>
            <person name="Ruiz F."/>
            <person name="Serrano V."/>
            <person name="Zagulski M."/>
            <person name="Dessen P."/>
            <person name="Betermier M."/>
            <person name="Weissenbach J."/>
            <person name="Scarpelli C."/>
            <person name="Schachter V."/>
            <person name="Sperling L."/>
            <person name="Meyer E."/>
            <person name="Cohen J."/>
            <person name="Wincker P."/>
        </authorList>
    </citation>
    <scope>NUCLEOTIDE SEQUENCE [LARGE SCALE GENOMIC DNA]</scope>
    <source>
        <strain evidence="7 8">Stock d4-2</strain>
    </source>
</reference>
<feature type="transmembrane region" description="Helical" evidence="5">
    <location>
        <begin position="20"/>
        <end position="42"/>
    </location>
</feature>
<dbReference type="EMBL" id="CT868163">
    <property type="protein sequence ID" value="CAK73600.1"/>
    <property type="molecule type" value="Genomic_DNA"/>
</dbReference>
<dbReference type="Gene3D" id="1.20.1070.10">
    <property type="entry name" value="Rhodopsin 7-helix transmembrane proteins"/>
    <property type="match status" value="1"/>
</dbReference>
<dbReference type="SUPFAM" id="SSF81321">
    <property type="entry name" value="Family A G protein-coupled receptor-like"/>
    <property type="match status" value="1"/>
</dbReference>
<dbReference type="Proteomes" id="UP000000600">
    <property type="component" value="Unassembled WGS sequence"/>
</dbReference>
<dbReference type="OrthoDB" id="100006at2759"/>
<dbReference type="InParanoid" id="A0CS33"/>
<feature type="transmembrane region" description="Helical" evidence="5">
    <location>
        <begin position="135"/>
        <end position="156"/>
    </location>
</feature>
<keyword evidence="8" id="KW-1185">Reference proteome</keyword>